<keyword evidence="4" id="KW-1185">Reference proteome</keyword>
<accession>A0A927G4Y2</accession>
<gene>
    <name evidence="1" type="ORF">IF651_00005</name>
    <name evidence="2" type="ORF">IF651_09805</name>
    <name evidence="3" type="ORF">IF651_17160</name>
</gene>
<comment type="caution">
    <text evidence="1">The sequence shown here is derived from an EMBL/GenBank/DDBJ whole genome shotgun (WGS) entry which is preliminary data.</text>
</comment>
<dbReference type="AlphaFoldDB" id="A0A927G4Y2"/>
<protein>
    <submittedName>
        <fullName evidence="1">IS110 family transposase</fullName>
    </submittedName>
</protein>
<dbReference type="EMBL" id="JACYHB010000020">
    <property type="protein sequence ID" value="MBD8080774.1"/>
    <property type="molecule type" value="Genomic_DNA"/>
</dbReference>
<evidence type="ECO:0000313" key="3">
    <source>
        <dbReference type="EMBL" id="MBD8080774.1"/>
    </source>
</evidence>
<sequence>TSTETYRCLRRQLARTVYNTLNHGMAAAPDAAMPAAA</sequence>
<dbReference type="Proteomes" id="UP000610846">
    <property type="component" value="Unassembled WGS sequence"/>
</dbReference>
<evidence type="ECO:0000313" key="1">
    <source>
        <dbReference type="EMBL" id="MBD8077447.1"/>
    </source>
</evidence>
<proteinExistence type="predicted"/>
<reference evidence="1" key="2">
    <citation type="submission" date="2020-09" db="EMBL/GenBank/DDBJ databases">
        <authorList>
            <person name="Yu Y."/>
        </authorList>
    </citation>
    <scope>NUCLEOTIDE SEQUENCE</scope>
    <source>
        <strain evidence="1">KCTC 49039</strain>
    </source>
</reference>
<reference evidence="1" key="1">
    <citation type="journal article" date="2018" name="Curr. Microbiol.">
        <title>Cellulosimicrobium arenosum sp. nov., Isolated from Marine Sediment Sand.</title>
        <authorList>
            <person name="Oh M."/>
            <person name="Kim J.H."/>
            <person name="Yoon J.H."/>
            <person name="Schumann P."/>
            <person name="Kim W."/>
        </authorList>
    </citation>
    <scope>NUCLEOTIDE SEQUENCE</scope>
    <source>
        <strain evidence="1">KCTC 49039</strain>
    </source>
</reference>
<dbReference type="EMBL" id="JACYHB010000007">
    <property type="protein sequence ID" value="MBD8079346.1"/>
    <property type="molecule type" value="Genomic_DNA"/>
</dbReference>
<organism evidence="1 4">
    <name type="scientific">Cellulosimicrobium arenosum</name>
    <dbReference type="NCBI Taxonomy" id="2708133"/>
    <lineage>
        <taxon>Bacteria</taxon>
        <taxon>Bacillati</taxon>
        <taxon>Actinomycetota</taxon>
        <taxon>Actinomycetes</taxon>
        <taxon>Micrococcales</taxon>
        <taxon>Promicromonosporaceae</taxon>
        <taxon>Cellulosimicrobium</taxon>
    </lineage>
</organism>
<evidence type="ECO:0000313" key="4">
    <source>
        <dbReference type="Proteomes" id="UP000610846"/>
    </source>
</evidence>
<name>A0A927G4Y2_9MICO</name>
<evidence type="ECO:0000313" key="2">
    <source>
        <dbReference type="EMBL" id="MBD8079346.1"/>
    </source>
</evidence>
<feature type="non-terminal residue" evidence="1">
    <location>
        <position position="1"/>
    </location>
</feature>
<dbReference type="EMBL" id="JACYHB010000001">
    <property type="protein sequence ID" value="MBD8077447.1"/>
    <property type="molecule type" value="Genomic_DNA"/>
</dbReference>